<evidence type="ECO:0000256" key="3">
    <source>
        <dbReference type="ARBA" id="ARBA00022475"/>
    </source>
</evidence>
<evidence type="ECO:0000256" key="7">
    <source>
        <dbReference type="RuleBase" id="RU363032"/>
    </source>
</evidence>
<keyword evidence="2 7" id="KW-0813">Transport</keyword>
<feature type="domain" description="ABC transmembrane type-1" evidence="8">
    <location>
        <begin position="71"/>
        <end position="284"/>
    </location>
</feature>
<protein>
    <submittedName>
        <fullName evidence="9">ABC transporter permease subunit</fullName>
    </submittedName>
</protein>
<dbReference type="PANTHER" id="PTHR30193:SF37">
    <property type="entry name" value="INNER MEMBRANE ABC TRANSPORTER PERMEASE PROTEIN YCJO"/>
    <property type="match status" value="1"/>
</dbReference>
<feature type="transmembrane region" description="Helical" evidence="7">
    <location>
        <begin position="157"/>
        <end position="182"/>
    </location>
</feature>
<comment type="similarity">
    <text evidence="7">Belongs to the binding-protein-dependent transport system permease family.</text>
</comment>
<dbReference type="Gene3D" id="1.10.3720.10">
    <property type="entry name" value="MetI-like"/>
    <property type="match status" value="1"/>
</dbReference>
<feature type="transmembrane region" description="Helical" evidence="7">
    <location>
        <begin position="12"/>
        <end position="34"/>
    </location>
</feature>
<dbReference type="PANTHER" id="PTHR30193">
    <property type="entry name" value="ABC TRANSPORTER PERMEASE PROTEIN"/>
    <property type="match status" value="1"/>
</dbReference>
<evidence type="ECO:0000256" key="2">
    <source>
        <dbReference type="ARBA" id="ARBA00022448"/>
    </source>
</evidence>
<keyword evidence="3" id="KW-1003">Cell membrane</keyword>
<evidence type="ECO:0000256" key="1">
    <source>
        <dbReference type="ARBA" id="ARBA00004651"/>
    </source>
</evidence>
<dbReference type="InterPro" id="IPR035906">
    <property type="entry name" value="MetI-like_sf"/>
</dbReference>
<dbReference type="Pfam" id="PF00528">
    <property type="entry name" value="BPD_transp_1"/>
    <property type="match status" value="1"/>
</dbReference>
<evidence type="ECO:0000259" key="8">
    <source>
        <dbReference type="PROSITE" id="PS50928"/>
    </source>
</evidence>
<dbReference type="Proteomes" id="UP000594118">
    <property type="component" value="Chromosome"/>
</dbReference>
<keyword evidence="5 7" id="KW-1133">Transmembrane helix</keyword>
<dbReference type="CDD" id="cd06261">
    <property type="entry name" value="TM_PBP2"/>
    <property type="match status" value="1"/>
</dbReference>
<evidence type="ECO:0000256" key="4">
    <source>
        <dbReference type="ARBA" id="ARBA00022692"/>
    </source>
</evidence>
<feature type="transmembrane region" description="Helical" evidence="7">
    <location>
        <begin position="108"/>
        <end position="129"/>
    </location>
</feature>
<proteinExistence type="inferred from homology"/>
<reference evidence="9 10" key="1">
    <citation type="submission" date="2019-10" db="EMBL/GenBank/DDBJ databases">
        <title>Pseudopuniceibacterium sp. HQ09 islated from Antarctica.</title>
        <authorList>
            <person name="Liao L."/>
            <person name="Su S."/>
            <person name="Chen B."/>
            <person name="Yu Y."/>
        </authorList>
    </citation>
    <scope>NUCLEOTIDE SEQUENCE [LARGE SCALE GENOMIC DNA]</scope>
    <source>
        <strain evidence="9 10">HQ09</strain>
    </source>
</reference>
<dbReference type="SUPFAM" id="SSF161098">
    <property type="entry name" value="MetI-like"/>
    <property type="match status" value="1"/>
</dbReference>
<dbReference type="InterPro" id="IPR051393">
    <property type="entry name" value="ABC_transporter_permease"/>
</dbReference>
<keyword evidence="10" id="KW-1185">Reference proteome</keyword>
<feature type="transmembrane region" description="Helical" evidence="7">
    <location>
        <begin position="265"/>
        <end position="288"/>
    </location>
</feature>
<dbReference type="KEGG" id="pshq:F3W81_11410"/>
<feature type="transmembrane region" description="Helical" evidence="7">
    <location>
        <begin position="203"/>
        <end position="226"/>
    </location>
</feature>
<gene>
    <name evidence="9" type="ORF">F3W81_11410</name>
</gene>
<feature type="transmembrane region" description="Helical" evidence="7">
    <location>
        <begin position="75"/>
        <end position="96"/>
    </location>
</feature>
<dbReference type="PROSITE" id="PS50928">
    <property type="entry name" value="ABC_TM1"/>
    <property type="match status" value="1"/>
</dbReference>
<dbReference type="RefSeq" id="WP_193079285.1">
    <property type="nucleotide sequence ID" value="NZ_CP045201.1"/>
</dbReference>
<evidence type="ECO:0000256" key="5">
    <source>
        <dbReference type="ARBA" id="ARBA00022989"/>
    </source>
</evidence>
<dbReference type="GO" id="GO:0005886">
    <property type="term" value="C:plasma membrane"/>
    <property type="evidence" value="ECO:0007669"/>
    <property type="project" value="UniProtKB-SubCell"/>
</dbReference>
<sequence length="296" mass="33503">MAIIRNKRRHGLVALSLILPFLAIFALVFAYPLYEVVRLSFTDAPLIGEGNWIGLDNYVRLFSDRIFYISIKNNAYFVVLTVIPTTLIAMVIALAVNRLSGRWQALALVLFFTPYVLPVSVVTQIWAWMLDFQFGVLQPVFTFFTGKPVPVFKNPYWVLPSIAVVTIWWTNGFNVLLILAGLRNIPTDLYEAAALDGATRRQLFARITWPLLWPVTALVLTLQLILQLKLFDQVYLLSEGGPFNTSYVLLLMVYREAFQLNHGGYAAAISLILFLLIAVVSVLQYQLLRIGRGKDT</sequence>
<name>A0A7L9WNS9_9RHOB</name>
<accession>A0A7L9WNS9</accession>
<evidence type="ECO:0000256" key="6">
    <source>
        <dbReference type="ARBA" id="ARBA00023136"/>
    </source>
</evidence>
<keyword evidence="4 7" id="KW-0812">Transmembrane</keyword>
<dbReference type="AlphaFoldDB" id="A0A7L9WNS9"/>
<keyword evidence="6 7" id="KW-0472">Membrane</keyword>
<dbReference type="GO" id="GO:0055085">
    <property type="term" value="P:transmembrane transport"/>
    <property type="evidence" value="ECO:0007669"/>
    <property type="project" value="InterPro"/>
</dbReference>
<dbReference type="EMBL" id="CP045201">
    <property type="protein sequence ID" value="QOL81367.1"/>
    <property type="molecule type" value="Genomic_DNA"/>
</dbReference>
<comment type="subcellular location">
    <subcellularLocation>
        <location evidence="1 7">Cell membrane</location>
        <topology evidence="1 7">Multi-pass membrane protein</topology>
    </subcellularLocation>
</comment>
<dbReference type="InterPro" id="IPR000515">
    <property type="entry name" value="MetI-like"/>
</dbReference>
<organism evidence="9 10">
    <name type="scientific">Pseudooceanicola spongiae</name>
    <dbReference type="NCBI Taxonomy" id="2613965"/>
    <lineage>
        <taxon>Bacteria</taxon>
        <taxon>Pseudomonadati</taxon>
        <taxon>Pseudomonadota</taxon>
        <taxon>Alphaproteobacteria</taxon>
        <taxon>Rhodobacterales</taxon>
        <taxon>Paracoccaceae</taxon>
        <taxon>Pseudooceanicola</taxon>
    </lineage>
</organism>
<evidence type="ECO:0000313" key="9">
    <source>
        <dbReference type="EMBL" id="QOL81367.1"/>
    </source>
</evidence>
<evidence type="ECO:0000313" key="10">
    <source>
        <dbReference type="Proteomes" id="UP000594118"/>
    </source>
</evidence>